<dbReference type="AlphaFoldDB" id="A0A6G1LC17"/>
<reference evidence="2" key="1">
    <citation type="journal article" date="2020" name="Stud. Mycol.">
        <title>101 Dothideomycetes genomes: a test case for predicting lifestyles and emergence of pathogens.</title>
        <authorList>
            <person name="Haridas S."/>
            <person name="Albert R."/>
            <person name="Binder M."/>
            <person name="Bloem J."/>
            <person name="Labutti K."/>
            <person name="Salamov A."/>
            <person name="Andreopoulos B."/>
            <person name="Baker S."/>
            <person name="Barry K."/>
            <person name="Bills G."/>
            <person name="Bluhm B."/>
            <person name="Cannon C."/>
            <person name="Castanera R."/>
            <person name="Culley D."/>
            <person name="Daum C."/>
            <person name="Ezra D."/>
            <person name="Gonzalez J."/>
            <person name="Henrissat B."/>
            <person name="Kuo A."/>
            <person name="Liang C."/>
            <person name="Lipzen A."/>
            <person name="Lutzoni F."/>
            <person name="Magnuson J."/>
            <person name="Mondo S."/>
            <person name="Nolan M."/>
            <person name="Ohm R."/>
            <person name="Pangilinan J."/>
            <person name="Park H.-J."/>
            <person name="Ramirez L."/>
            <person name="Alfaro M."/>
            <person name="Sun H."/>
            <person name="Tritt A."/>
            <person name="Yoshinaga Y."/>
            <person name="Zwiers L.-H."/>
            <person name="Turgeon B."/>
            <person name="Goodwin S."/>
            <person name="Spatafora J."/>
            <person name="Crous P."/>
            <person name="Grigoriev I."/>
        </authorList>
    </citation>
    <scope>NUCLEOTIDE SEQUENCE</scope>
    <source>
        <strain evidence="2">CBS 116005</strain>
    </source>
</reference>
<feature type="signal peptide" evidence="1">
    <location>
        <begin position="1"/>
        <end position="20"/>
    </location>
</feature>
<organism evidence="2 3">
    <name type="scientific">Teratosphaeria nubilosa</name>
    <dbReference type="NCBI Taxonomy" id="161662"/>
    <lineage>
        <taxon>Eukaryota</taxon>
        <taxon>Fungi</taxon>
        <taxon>Dikarya</taxon>
        <taxon>Ascomycota</taxon>
        <taxon>Pezizomycotina</taxon>
        <taxon>Dothideomycetes</taxon>
        <taxon>Dothideomycetidae</taxon>
        <taxon>Mycosphaerellales</taxon>
        <taxon>Teratosphaeriaceae</taxon>
        <taxon>Teratosphaeria</taxon>
    </lineage>
</organism>
<proteinExistence type="predicted"/>
<accession>A0A6G1LC17</accession>
<evidence type="ECO:0000313" key="3">
    <source>
        <dbReference type="Proteomes" id="UP000799436"/>
    </source>
</evidence>
<evidence type="ECO:0000256" key="1">
    <source>
        <dbReference type="SAM" id="SignalP"/>
    </source>
</evidence>
<sequence>MRRTSLSTLSLRLCRALATASLDCSPPLTFDPSRDGRMDDCKTSHKNMSCKWRNCHWVRKLSSLSPLRQLGAISDHTVILGPG</sequence>
<evidence type="ECO:0008006" key="4">
    <source>
        <dbReference type="Google" id="ProtNLM"/>
    </source>
</evidence>
<gene>
    <name evidence="2" type="ORF">EJ03DRAFT_66876</name>
</gene>
<keyword evidence="3" id="KW-1185">Reference proteome</keyword>
<dbReference type="Proteomes" id="UP000799436">
    <property type="component" value="Unassembled WGS sequence"/>
</dbReference>
<protein>
    <recommendedName>
        <fullName evidence="4">Secreted protein</fullName>
    </recommendedName>
</protein>
<feature type="chain" id="PRO_5026289220" description="Secreted protein" evidence="1">
    <location>
        <begin position="21"/>
        <end position="83"/>
    </location>
</feature>
<evidence type="ECO:0000313" key="2">
    <source>
        <dbReference type="EMBL" id="KAF2770386.1"/>
    </source>
</evidence>
<keyword evidence="1" id="KW-0732">Signal</keyword>
<dbReference type="EMBL" id="ML995826">
    <property type="protein sequence ID" value="KAF2770386.1"/>
    <property type="molecule type" value="Genomic_DNA"/>
</dbReference>
<name>A0A6G1LC17_9PEZI</name>